<keyword evidence="1" id="KW-0812">Transmembrane</keyword>
<evidence type="ECO:0000256" key="1">
    <source>
        <dbReference type="SAM" id="Phobius"/>
    </source>
</evidence>
<gene>
    <name evidence="3" type="ORF">SM122_05260</name>
</gene>
<evidence type="ECO:0000313" key="3">
    <source>
        <dbReference type="EMBL" id="MEB3519998.1"/>
    </source>
</evidence>
<feature type="domain" description="Predicted membrane protein YciQ-like C-terminal" evidence="2">
    <location>
        <begin position="12"/>
        <end position="102"/>
    </location>
</feature>
<sequence>MALGAEIFAIFVLGWFSVPCLIAILTLWFLPARFNGVFKACLRDGVVNVAGAEQRYYWDSFGRMLKEIAHLNDAELQSLVLWNRLLVYAALYGVADQVTKVMKLRNIQLENQALNAFVYTPFYHDVTHSSHAMSTYGSTASTASHFTVSSGSGGGFSGGGGGGGFGAF</sequence>
<dbReference type="RefSeq" id="WP_324737901.1">
    <property type="nucleotide sequence ID" value="NZ_JAYKTO010000001.1"/>
</dbReference>
<keyword evidence="4" id="KW-1185">Reference proteome</keyword>
<name>A0ABU6B828_9STRE</name>
<dbReference type="Pfam" id="PF20990">
    <property type="entry name" value="DUF2207_C"/>
    <property type="match status" value="1"/>
</dbReference>
<organism evidence="3 4">
    <name type="scientific">Streptococcus gingivalis</name>
    <dbReference type="NCBI Taxonomy" id="3111861"/>
    <lineage>
        <taxon>Bacteria</taxon>
        <taxon>Bacillati</taxon>
        <taxon>Bacillota</taxon>
        <taxon>Bacilli</taxon>
        <taxon>Lactobacillales</taxon>
        <taxon>Streptococcaceae</taxon>
        <taxon>Streptococcus</taxon>
    </lineage>
</organism>
<comment type="caution">
    <text evidence="3">The sequence shown here is derived from an EMBL/GenBank/DDBJ whole genome shotgun (WGS) entry which is preliminary data.</text>
</comment>
<evidence type="ECO:0000259" key="2">
    <source>
        <dbReference type="Pfam" id="PF20990"/>
    </source>
</evidence>
<feature type="transmembrane region" description="Helical" evidence="1">
    <location>
        <begin position="7"/>
        <end position="30"/>
    </location>
</feature>
<keyword evidence="1" id="KW-1133">Transmembrane helix</keyword>
<reference evidence="3 4" key="1">
    <citation type="submission" date="2024-01" db="EMBL/GenBank/DDBJ databases">
        <title>Description of Streptococcus dentalis sp. nov., Streptococcus gingivalis sp. nov., Streptococcus lingualis sp. nov. isolated from human oral cavity.</title>
        <authorList>
            <person name="Choi Y.S."/>
            <person name="Goo B.J."/>
            <person name="Bae J.W."/>
        </authorList>
    </citation>
    <scope>NUCLEOTIDE SEQUENCE [LARGE SCALE GENOMIC DNA]</scope>
    <source>
        <strain evidence="3 4">S2</strain>
    </source>
</reference>
<dbReference type="EMBL" id="JAYKTO010000001">
    <property type="protein sequence ID" value="MEB3519998.1"/>
    <property type="molecule type" value="Genomic_DNA"/>
</dbReference>
<dbReference type="InterPro" id="IPR048389">
    <property type="entry name" value="YciQ-like_C"/>
</dbReference>
<protein>
    <recommendedName>
        <fullName evidence="2">Predicted membrane protein YciQ-like C-terminal domain-containing protein</fullName>
    </recommendedName>
</protein>
<accession>A0ABU6B828</accession>
<dbReference type="Proteomes" id="UP001308656">
    <property type="component" value="Unassembled WGS sequence"/>
</dbReference>
<keyword evidence="1" id="KW-0472">Membrane</keyword>
<evidence type="ECO:0000313" key="4">
    <source>
        <dbReference type="Proteomes" id="UP001308656"/>
    </source>
</evidence>
<proteinExistence type="predicted"/>